<evidence type="ECO:0000313" key="3">
    <source>
        <dbReference type="EMBL" id="KAK1558023.1"/>
    </source>
</evidence>
<dbReference type="AlphaFoldDB" id="A0AAD8Q6G6"/>
<dbReference type="Proteomes" id="UP001231189">
    <property type="component" value="Unassembled WGS sequence"/>
</dbReference>
<comment type="caution">
    <text evidence="4">The sequence shown here is derived from an EMBL/GenBank/DDBJ whole genome shotgun (WGS) entry which is preliminary data.</text>
</comment>
<evidence type="ECO:0000313" key="5">
    <source>
        <dbReference type="Proteomes" id="UP001231189"/>
    </source>
</evidence>
<dbReference type="EMBL" id="JAUUTY010001441">
    <property type="protein sequence ID" value="KAK1558023.1"/>
    <property type="molecule type" value="Genomic_DNA"/>
</dbReference>
<dbReference type="Gene3D" id="1.20.810.10">
    <property type="entry name" value="Cytochrome Bc1 Complex, Chain C"/>
    <property type="match status" value="1"/>
</dbReference>
<dbReference type="GO" id="GO:0006122">
    <property type="term" value="P:mitochondrial electron transport, ubiquinol to cytochrome c"/>
    <property type="evidence" value="ECO:0007669"/>
    <property type="project" value="TreeGrafter"/>
</dbReference>
<dbReference type="GO" id="GO:0005739">
    <property type="term" value="C:mitochondrion"/>
    <property type="evidence" value="ECO:0007669"/>
    <property type="project" value="GOC"/>
</dbReference>
<evidence type="ECO:0000256" key="1">
    <source>
        <dbReference type="SAM" id="Phobius"/>
    </source>
</evidence>
<dbReference type="GO" id="GO:0016491">
    <property type="term" value="F:oxidoreductase activity"/>
    <property type="evidence" value="ECO:0007669"/>
    <property type="project" value="InterPro"/>
</dbReference>
<dbReference type="PANTHER" id="PTHR19271:SF16">
    <property type="entry name" value="CYTOCHROME B"/>
    <property type="match status" value="1"/>
</dbReference>
<accession>A0AAD8Q6G6</accession>
<dbReference type="PANTHER" id="PTHR19271">
    <property type="entry name" value="CYTOCHROME B"/>
    <property type="match status" value="1"/>
</dbReference>
<keyword evidence="1" id="KW-1133">Transmembrane helix</keyword>
<dbReference type="GO" id="GO:0016020">
    <property type="term" value="C:membrane"/>
    <property type="evidence" value="ECO:0007669"/>
    <property type="project" value="UniProtKB-SubCell"/>
</dbReference>
<proteinExistence type="predicted"/>
<dbReference type="InterPro" id="IPR005797">
    <property type="entry name" value="Cyt_b/b6_N"/>
</dbReference>
<keyword evidence="5" id="KW-1185">Reference proteome</keyword>
<feature type="domain" description="Cytochrome b/b6 N-terminal region profile" evidence="2">
    <location>
        <begin position="1"/>
        <end position="193"/>
    </location>
</feature>
<evidence type="ECO:0000313" key="4">
    <source>
        <dbReference type="EMBL" id="KAK1596499.1"/>
    </source>
</evidence>
<dbReference type="GO" id="GO:0008121">
    <property type="term" value="F:quinol-cytochrome-c reductase activity"/>
    <property type="evidence" value="ECO:0007669"/>
    <property type="project" value="TreeGrafter"/>
</dbReference>
<feature type="transmembrane region" description="Helical" evidence="1">
    <location>
        <begin position="75"/>
        <end position="95"/>
    </location>
</feature>
<sequence>MILLHSQGFCPFLDLYLCDAAEPWQLGSQDVATPMMQGIMDLHHYIFFFLVPIVVRLHFFRGLYHASYSSPREFVRCLGVVIFRLMIVTALMGYVPPWAQICLENLNFQVLQAGEGTRYLVSPFAPLIPPEKGSGSFTEMFSSLRGTSQVSGTTGASAEGRDPFWKRIVLSLAGGSAKGACESCVGNLWDLFD</sequence>
<name>A0AAD8Q6G6_LOLMU</name>
<protein>
    <recommendedName>
        <fullName evidence="2">Cytochrome b/b6 N-terminal region profile domain-containing protein</fullName>
    </recommendedName>
</protein>
<gene>
    <name evidence="3" type="ORF">QYE76_018902</name>
    <name evidence="4" type="ORF">QYE76_018916</name>
</gene>
<organism evidence="4 5">
    <name type="scientific">Lolium multiflorum</name>
    <name type="common">Italian ryegrass</name>
    <name type="synonym">Lolium perenne subsp. multiflorum</name>
    <dbReference type="NCBI Taxonomy" id="4521"/>
    <lineage>
        <taxon>Eukaryota</taxon>
        <taxon>Viridiplantae</taxon>
        <taxon>Streptophyta</taxon>
        <taxon>Embryophyta</taxon>
        <taxon>Tracheophyta</taxon>
        <taxon>Spermatophyta</taxon>
        <taxon>Magnoliopsida</taxon>
        <taxon>Liliopsida</taxon>
        <taxon>Poales</taxon>
        <taxon>Poaceae</taxon>
        <taxon>BOP clade</taxon>
        <taxon>Pooideae</taxon>
        <taxon>Poodae</taxon>
        <taxon>Poeae</taxon>
        <taxon>Poeae Chloroplast Group 2 (Poeae type)</taxon>
        <taxon>Loliodinae</taxon>
        <taxon>Loliinae</taxon>
        <taxon>Lolium</taxon>
    </lineage>
</organism>
<dbReference type="InterPro" id="IPR016174">
    <property type="entry name" value="Di-haem_cyt_TM"/>
</dbReference>
<dbReference type="SUPFAM" id="SSF81342">
    <property type="entry name" value="Transmembrane di-heme cytochromes"/>
    <property type="match status" value="1"/>
</dbReference>
<feature type="transmembrane region" description="Helical" evidence="1">
    <location>
        <begin position="44"/>
        <end position="63"/>
    </location>
</feature>
<evidence type="ECO:0000259" key="2">
    <source>
        <dbReference type="PROSITE" id="PS51002"/>
    </source>
</evidence>
<dbReference type="Pfam" id="PF00033">
    <property type="entry name" value="Cytochrome_B"/>
    <property type="match status" value="1"/>
</dbReference>
<dbReference type="PROSITE" id="PS51002">
    <property type="entry name" value="CYTB_NTER"/>
    <property type="match status" value="1"/>
</dbReference>
<keyword evidence="1" id="KW-0812">Transmembrane</keyword>
<dbReference type="InterPro" id="IPR027387">
    <property type="entry name" value="Cytb/b6-like_sf"/>
</dbReference>
<dbReference type="EMBL" id="JAUUTY010000648">
    <property type="protein sequence ID" value="KAK1596499.1"/>
    <property type="molecule type" value="Genomic_DNA"/>
</dbReference>
<keyword evidence="1" id="KW-0472">Membrane</keyword>
<reference evidence="4" key="1">
    <citation type="submission" date="2023-07" db="EMBL/GenBank/DDBJ databases">
        <title>A chromosome-level genome assembly of Lolium multiflorum.</title>
        <authorList>
            <person name="Chen Y."/>
            <person name="Copetti D."/>
            <person name="Kolliker R."/>
            <person name="Studer B."/>
        </authorList>
    </citation>
    <scope>NUCLEOTIDE SEQUENCE</scope>
    <source>
        <strain evidence="4">02402/16</strain>
        <tissue evidence="4">Leaf</tissue>
    </source>
</reference>